<dbReference type="RefSeq" id="WP_238156207.1">
    <property type="nucleotide sequence ID" value="NZ_PHHE01000001.1"/>
</dbReference>
<dbReference type="InterPro" id="IPR009739">
    <property type="entry name" value="LprI-like_N"/>
</dbReference>
<keyword evidence="3" id="KW-1185">Reference proteome</keyword>
<evidence type="ECO:0000313" key="3">
    <source>
        <dbReference type="Proteomes" id="UP000232455"/>
    </source>
</evidence>
<name>A0ABX4Q5C4_9PSED</name>
<dbReference type="Proteomes" id="UP000232455">
    <property type="component" value="Unassembled WGS sequence"/>
</dbReference>
<proteinExistence type="predicted"/>
<evidence type="ECO:0000313" key="2">
    <source>
        <dbReference type="EMBL" id="PKA71952.1"/>
    </source>
</evidence>
<evidence type="ECO:0000259" key="1">
    <source>
        <dbReference type="Pfam" id="PF07007"/>
    </source>
</evidence>
<feature type="domain" description="Lysozyme inhibitor LprI-like N-terminal" evidence="1">
    <location>
        <begin position="19"/>
        <end position="83"/>
    </location>
</feature>
<accession>A0ABX4Q5C4</accession>
<protein>
    <submittedName>
        <fullName evidence="2">Uncharacterized protein DUF1311</fullName>
    </submittedName>
</protein>
<reference evidence="2 3" key="1">
    <citation type="submission" date="2017-11" db="EMBL/GenBank/DDBJ databases">
        <title>Genome sequencing of a diverse group of Pseudomonas species.</title>
        <authorList>
            <person name="Loper J."/>
        </authorList>
    </citation>
    <scope>NUCLEOTIDE SEQUENCE [LARGE SCALE GENOMIC DNA]</scope>
    <source>
        <strain evidence="2 3">LMG 25716</strain>
    </source>
</reference>
<dbReference type="PANTHER" id="PTHR37549:SF1">
    <property type="entry name" value="LIPOPROTEIN LPRI"/>
    <property type="match status" value="1"/>
</dbReference>
<gene>
    <name evidence="2" type="ORF">ATI02_4976</name>
</gene>
<dbReference type="InterPro" id="IPR052755">
    <property type="entry name" value="Lysozyme_Inhibitor_LprI"/>
</dbReference>
<dbReference type="EMBL" id="PHHE01000001">
    <property type="protein sequence ID" value="PKA71952.1"/>
    <property type="molecule type" value="Genomic_DNA"/>
</dbReference>
<dbReference type="PANTHER" id="PTHR37549">
    <property type="entry name" value="LIPOPROTEIN LPRI"/>
    <property type="match status" value="1"/>
</dbReference>
<comment type="caution">
    <text evidence="2">The sequence shown here is derived from an EMBL/GenBank/DDBJ whole genome shotgun (WGS) entry which is preliminary data.</text>
</comment>
<dbReference type="Gene3D" id="1.20.1270.180">
    <property type="match status" value="1"/>
</dbReference>
<dbReference type="Pfam" id="PF07007">
    <property type="entry name" value="LprI"/>
    <property type="match status" value="1"/>
</dbReference>
<organism evidence="2 3">
    <name type="scientific">Pseudomonas baetica</name>
    <dbReference type="NCBI Taxonomy" id="674054"/>
    <lineage>
        <taxon>Bacteria</taxon>
        <taxon>Pseudomonadati</taxon>
        <taxon>Pseudomonadota</taxon>
        <taxon>Gammaproteobacteria</taxon>
        <taxon>Pseudomonadales</taxon>
        <taxon>Pseudomonadaceae</taxon>
        <taxon>Pseudomonas</taxon>
    </lineage>
</organism>
<sequence length="402" mass="45312">MSACALLIIQEATAAGMDCTKAANTVEKTICANKIVYELDTQMGTVYRELMKASSDGQAELKSTQRLWLKARNDCVEDTCLEQSYRERLQLLQAQWKEAVVFKPSDLDKQVLDDLQKRIRAASENDPEFALERTLDSLAIKTRQTSFSSEPDDDQYSEKTHVPKAVPKGVSRHEWSALLASNLNAHTELGQITFTLFDLDGDGQRDLIVQTYIGGTGLFTLFETYRRDGDRFTRRTAALDKESGVGSSLYSTNDRGANQSVNWITVRGKVYAAYRDSGYGVDQVYLLSPLQMNREVPIVTVHYRYQLRIPRTQHHNGNNITYKLKPELQQALTQGLATMDEELSGTRQERQPICPIPQSAKDSEEEYYGYGAGYYAVESVADFPVIIGTECFIARLNNWFGT</sequence>